<organism evidence="1 2">
    <name type="scientific">Lactiplantibacillus modestisalitolerans</name>
    <dbReference type="NCBI Taxonomy" id="1457219"/>
    <lineage>
        <taxon>Bacteria</taxon>
        <taxon>Bacillati</taxon>
        <taxon>Bacillota</taxon>
        <taxon>Bacilli</taxon>
        <taxon>Lactobacillales</taxon>
        <taxon>Lactobacillaceae</taxon>
        <taxon>Lactiplantibacillus</taxon>
    </lineage>
</organism>
<accession>A0ABV5WUI6</accession>
<gene>
    <name evidence="1" type="ORF">ACFFLI_07995</name>
</gene>
<evidence type="ECO:0000313" key="1">
    <source>
        <dbReference type="EMBL" id="MFB9769802.1"/>
    </source>
</evidence>
<dbReference type="Proteomes" id="UP001589691">
    <property type="component" value="Unassembled WGS sequence"/>
</dbReference>
<dbReference type="RefSeq" id="WP_137641524.1">
    <property type="nucleotide sequence ID" value="NZ_BJEA01000001.1"/>
</dbReference>
<protein>
    <recommendedName>
        <fullName evidence="3">Helicase ATP-binding domain-containing protein</fullName>
    </recommendedName>
</protein>
<dbReference type="EMBL" id="JBHLZY010000020">
    <property type="protein sequence ID" value="MFB9769802.1"/>
    <property type="molecule type" value="Genomic_DNA"/>
</dbReference>
<name>A0ABV5WUI6_9LACO</name>
<comment type="caution">
    <text evidence="1">The sequence shown here is derived from an EMBL/GenBank/DDBJ whole genome shotgun (WGS) entry which is preliminary data.</text>
</comment>
<evidence type="ECO:0000313" key="2">
    <source>
        <dbReference type="Proteomes" id="UP001589691"/>
    </source>
</evidence>
<evidence type="ECO:0008006" key="3">
    <source>
        <dbReference type="Google" id="ProtNLM"/>
    </source>
</evidence>
<proteinExistence type="predicted"/>
<keyword evidence="2" id="KW-1185">Reference proteome</keyword>
<sequence>MQLEDFKKMFSNSKKGTLMLLDAPTGNGKSRGVTEFLCWQAMKDPNFRAFFISDQKKNIPIDDFLKFWNDAEHKQYADYERIAVVRSLLENVGYLVDDYTDGQVPKCLLGDAQAAESVDQALRKLAIRYQQYESMCQIGGDVDYWKLLAPEELSVRRALAKQLAKLCGLRVEVPLDKESQQVLLKKLSNSEFVEVRRWLFKRYPTINLEQFQIIIMTTDKFIRSFTPFFEEKGKSLLTTSLLNDALVVLDEFDRSKKKQLRKQIDQTLKIDTDLFSLFNTIKHGLDQININLPITVKNPAVEEGYYDDLQSIAKELQESYHLELLYKVTEAQYKANFLIHSLVENLSSDNVPWRSHLNKERNGVDVNHQQPDELEFRRMLYRVAGFIRRFTRYLATCARKYQRAKNSDTVGINERIEFEDAFRTVGSAMGLSYDQMTILLDIQAEPPYKSGSTKHKKLLSLHRPQPLQERGLDLYYFQDANDHSEQTIFNAAFYTLTPERYLLMLLKHCRIWGLSATANFETILDNYDLPFLKDQLGANFKQARQYLTAKTQREFDLKTRYRERGIQVQARMVGLKASVVKTLKASQFKQRVTNWDAIINLDGNLTQLIHTIESAEGKKAQYFLERYLALFESFIELLARPTYTSFLGLQAKLPDHSAEMNAGFINQVFETLKQQLVPNKVPVELRIISGRHNEIEAQLTEVRRLLAGGTRVYMLSAYQTLGVGQNLQHPISAFEKEHSLSIGGKSNEADKRFNAKDIDGMYLGDVTHLLTSPGRSGMNAETLAMVIELQYLRENNEINTEQLRSCFNKALNGQFFSLKDAPSLAMSYTYTIVQALGRMNRAFNKHPNPLVLTHRNVVSQIRTIGVEADQLSPEVQALLDCQEQKNTTQTEQSRLDQYRRQNYTKYCANDINRLVYRLQSDRQVAEYYQALRECMLKYPTISRAQLITVQNEFDENQQMGLQYLSNTVAPIVKYQAGVQHLDYGDFCFEDCPDEPQVEVSAEQAGLPAVLKYPGMRDYFERHEYATEWQPDEFILNPVQFINLYTGILGEAAGKFIFQRVLGYHLRDFLDIRHNELFDFKIGNQVAVDFKNWQLTHTEPAESARQAVLKKLETLTTDTGDEWRVIVINLFGKDPVNVIQTANQRIMEVPGLIDQQGQLILTQAAILKIGAFVDGKDD</sequence>
<reference evidence="1 2" key="1">
    <citation type="submission" date="2024-09" db="EMBL/GenBank/DDBJ databases">
        <authorList>
            <person name="Sun Q."/>
            <person name="Mori K."/>
        </authorList>
    </citation>
    <scope>NUCLEOTIDE SEQUENCE [LARGE SCALE GENOMIC DNA]</scope>
    <source>
        <strain evidence="1 2">TBRC 4576</strain>
    </source>
</reference>